<evidence type="ECO:0000313" key="1">
    <source>
        <dbReference type="EMBL" id="AUN29231.1"/>
    </source>
</evidence>
<evidence type="ECO:0000313" key="2">
    <source>
        <dbReference type="Proteomes" id="UP000234752"/>
    </source>
</evidence>
<dbReference type="OrthoDB" id="7550695at2"/>
<sequence length="364" mass="39747">MRRRWKYALAAAGTLLGGLALAIGGPILYVEKACRADRVPASAAPSRLATLGYGAEVRPALDTYLSYPEWYIVHAYEDFAHTLAVGDESNFAYGRSVSTYWSTLCHLNRFSSARGEATFEVKAMLYTIGHSFALEMGAKAAYENTLGALSEWIRGPEKTGQDRLSAAMTADYVDFLYLKPWYMYDFNAWAEKLSALPTDAPPSPFRSWERRIGVGLELRAKAAYARMIGAAAAAGGEVPRTTLSIIRFPSGDLPPETTLERDLGDGELLIRTARYRPLTDIMRQIALAGGDAVEIAGNDKGLATLIVPGDYPDAKLPGTVIFTIPIAARPTMKRIGLDMAVSDLGPLFRQLQAEGAAVEHFYDY</sequence>
<dbReference type="RefSeq" id="WP_102110974.1">
    <property type="nucleotide sequence ID" value="NZ_BMGN01000004.1"/>
</dbReference>
<accession>A0A2K9N7V6</accession>
<name>A0A2K9N7V6_9PROT</name>
<gene>
    <name evidence="1" type="ORF">C0V82_02425</name>
</gene>
<dbReference type="EMBL" id="CP025611">
    <property type="protein sequence ID" value="AUN29231.1"/>
    <property type="molecule type" value="Genomic_DNA"/>
</dbReference>
<reference evidence="1 2" key="1">
    <citation type="submission" date="2017-12" db="EMBL/GenBank/DDBJ databases">
        <title>Genomes of bacteria within cyanobacterial aggregates.</title>
        <authorList>
            <person name="Cai H."/>
        </authorList>
    </citation>
    <scope>NUCLEOTIDE SEQUENCE [LARGE SCALE GENOMIC DNA]</scope>
    <source>
        <strain evidence="1 2">TH16</strain>
    </source>
</reference>
<protein>
    <submittedName>
        <fullName evidence="1">Uncharacterized protein</fullName>
    </submittedName>
</protein>
<proteinExistence type="predicted"/>
<keyword evidence="2" id="KW-1185">Reference proteome</keyword>
<dbReference type="Proteomes" id="UP000234752">
    <property type="component" value="Chromosome eg_1"/>
</dbReference>
<dbReference type="AlphaFoldDB" id="A0A2K9N7V6"/>
<organism evidence="1 2">
    <name type="scientific">Niveispirillum cyanobacteriorum</name>
    <dbReference type="NCBI Taxonomy" id="1612173"/>
    <lineage>
        <taxon>Bacteria</taxon>
        <taxon>Pseudomonadati</taxon>
        <taxon>Pseudomonadota</taxon>
        <taxon>Alphaproteobacteria</taxon>
        <taxon>Rhodospirillales</taxon>
        <taxon>Azospirillaceae</taxon>
        <taxon>Niveispirillum</taxon>
    </lineage>
</organism>
<dbReference type="KEGG" id="ncb:C0V82_02425"/>